<evidence type="ECO:0000259" key="2">
    <source>
        <dbReference type="Pfam" id="PF22552"/>
    </source>
</evidence>
<evidence type="ECO:0000313" key="4">
    <source>
        <dbReference type="EMBL" id="GCE36718.1"/>
    </source>
</evidence>
<dbReference type="InterPro" id="IPR054342">
    <property type="entry name" value="TY-Chap_C"/>
</dbReference>
<accession>A0A402BZE5</accession>
<dbReference type="InterPro" id="IPR054344">
    <property type="entry name" value="TY-Chap_N"/>
</dbReference>
<name>A0A402BZE5_RHOWR</name>
<feature type="domain" description="TY-Chap C-terminal" evidence="3">
    <location>
        <begin position="313"/>
        <end position="400"/>
    </location>
</feature>
<gene>
    <name evidence="4" type="ORF">Rhow_003322</name>
</gene>
<dbReference type="EMBL" id="BHYM01000003">
    <property type="protein sequence ID" value="GCE36718.1"/>
    <property type="molecule type" value="Genomic_DNA"/>
</dbReference>
<dbReference type="OrthoDB" id="4772408at2"/>
<dbReference type="Pfam" id="PF22552">
    <property type="entry name" value="TY-Chap3"/>
    <property type="match status" value="1"/>
</dbReference>
<evidence type="ECO:0000313" key="5">
    <source>
        <dbReference type="Proteomes" id="UP000287519"/>
    </source>
</evidence>
<dbReference type="Pfam" id="PF22554">
    <property type="entry name" value="Chap-C"/>
    <property type="match status" value="1"/>
</dbReference>
<organism evidence="4 5">
    <name type="scientific">Rhodococcus wratislaviensis</name>
    <name type="common">Tsukamurella wratislaviensis</name>
    <dbReference type="NCBI Taxonomy" id="44752"/>
    <lineage>
        <taxon>Bacteria</taxon>
        <taxon>Bacillati</taxon>
        <taxon>Actinomycetota</taxon>
        <taxon>Actinomycetes</taxon>
        <taxon>Mycobacteriales</taxon>
        <taxon>Nocardiaceae</taxon>
        <taxon>Rhodococcus</taxon>
    </lineage>
</organism>
<dbReference type="Proteomes" id="UP000287519">
    <property type="component" value="Unassembled WGS sequence"/>
</dbReference>
<dbReference type="AlphaFoldDB" id="A0A402BZE5"/>
<dbReference type="SUPFAM" id="SSF69635">
    <property type="entry name" value="Type III secretory system chaperone-like"/>
    <property type="match status" value="1"/>
</dbReference>
<reference evidence="4 5" key="1">
    <citation type="submission" date="2018-11" db="EMBL/GenBank/DDBJ databases">
        <title>Microbial catabolism of amino acid.</title>
        <authorList>
            <person name="Hibi M."/>
            <person name="Ogawa J."/>
        </authorList>
    </citation>
    <scope>NUCLEOTIDE SEQUENCE [LARGE SCALE GENOMIC DNA]</scope>
    <source>
        <strain evidence="4 5">C31-06</strain>
    </source>
</reference>
<feature type="domain" description="TY-Chap N-terminal" evidence="2">
    <location>
        <begin position="12"/>
        <end position="143"/>
    </location>
</feature>
<protein>
    <submittedName>
        <fullName evidence="4">Uncharacterized protein</fullName>
    </submittedName>
</protein>
<evidence type="ECO:0000259" key="3">
    <source>
        <dbReference type="Pfam" id="PF22554"/>
    </source>
</evidence>
<dbReference type="InterPro" id="IPR054343">
    <property type="entry name" value="TY-Chap_M"/>
</dbReference>
<dbReference type="Gene3D" id="3.30.1460.10">
    <property type="match status" value="1"/>
</dbReference>
<comment type="caution">
    <text evidence="4">The sequence shown here is derived from an EMBL/GenBank/DDBJ whole genome shotgun (WGS) entry which is preliminary data.</text>
</comment>
<feature type="domain" description="TY-Chap central" evidence="1">
    <location>
        <begin position="171"/>
        <end position="296"/>
    </location>
</feature>
<dbReference type="Pfam" id="PF22551">
    <property type="entry name" value="TY-Chap1"/>
    <property type="match status" value="1"/>
</dbReference>
<keyword evidence="5" id="KW-1185">Reference proteome</keyword>
<evidence type="ECO:0000259" key="1">
    <source>
        <dbReference type="Pfam" id="PF22551"/>
    </source>
</evidence>
<proteinExistence type="predicted"/>
<dbReference type="RefSeq" id="WP_124389591.1">
    <property type="nucleotide sequence ID" value="NZ_BHYM01000003.1"/>
</dbReference>
<sequence>MSDNTFDREIDDAWTELQDRLTGYVHAMEDDDELVLQSQYDSVDEGLVETAACVRFFAWAGDKVRCEVPSNRFLHPARALTAEEHERLIELGWNRPDLCEHVGEGNGSASYYLDADREDAHLLASMTVTVFREIWDLLHPSFLKAITAGRDETAEFGTADVPAQLRDGTGLRDRVDAAVEAMLEQEPGKDADGDILVWVGDLPTYVRVIEEDARVEVFARVVHTISDRTRTAEALADLNRQWPDIKFLLIVDNVVAVMRVDGSPFVADHLVSVFRMFEQFVDTIDDAFAERLGGKLNSTPEATSSSADHECVDEFPAALVTLIHLDSEIGLDPDDVAEICGRDRDTILEFLRLCSEQEVEWRHNAELAREEDAEEAAMCEDESRAWAKTKESLRAALRVVVLPHRSANKRGRQSGLFELPSEPKLFDGFAD</sequence>